<sequence length="506" mass="54285">MDLVLDGNHLSIADVESVSRRNVKVSVSDEAWQRIHNCREMIQKKIDAHEVMYGVTTGIGEFSEVVLSPDELQSFQKFLVYSHAAGIGEPMPSEVVRGAMLGRINVHCHGNSGGRAELTQLLIDMLNQGVTPVVASKGSVGACGDLSPMSQIAMTMMGEGEAFYQGQRMASTEALQSAGLEPLTLEARDGLAIINGSNMLTAMAALTLCDAIRWLKYHDISAAMTLEALNVNMTPYDNRLHELRGFAGSIDTANNLLRLTADSEILASPGKKVQDAYSLRSTPQVIGSLKDAIKYAITQVEIELNGVGDNPVFLVDEERVITGANFQGTPVALPMEMVGVGLSMGAVLSERRLNRLTNPALSGGLPPFLTEQPGLHSGLMVAQYTACALVAETRILSHPAANQSIPAAADQEDFVSMGMTTTQKTRQIMENCFGVLAIEMIASSQAIDIRGGEAGKGTAIAHNIIRQSIDHLDDDRALFPDHDTMVEILQSGSMINAVEDEIGPIN</sequence>
<dbReference type="InterPro" id="IPR024083">
    <property type="entry name" value="Fumarase/histidase_N"/>
</dbReference>
<dbReference type="NCBIfam" id="NF006871">
    <property type="entry name" value="PRK09367.1"/>
    <property type="match status" value="1"/>
</dbReference>
<dbReference type="GO" id="GO:0004397">
    <property type="term" value="F:histidine ammonia-lyase activity"/>
    <property type="evidence" value="ECO:0007669"/>
    <property type="project" value="UniProtKB-EC"/>
</dbReference>
<evidence type="ECO:0000256" key="1">
    <source>
        <dbReference type="ARBA" id="ARBA00023239"/>
    </source>
</evidence>
<dbReference type="InterPro" id="IPR008948">
    <property type="entry name" value="L-Aspartase-like"/>
</dbReference>
<dbReference type="EC" id="4.3.1.3" evidence="2"/>
<dbReference type="SUPFAM" id="SSF48557">
    <property type="entry name" value="L-aspartase-like"/>
    <property type="match status" value="1"/>
</dbReference>
<reference evidence="2" key="1">
    <citation type="journal article" date="2014" name="Genome Biol. Evol.">
        <title>Pangenome evidence for extensive interdomain horizontal transfer affecting lineage core and shell genes in uncultured planktonic thaumarchaeota and euryarchaeota.</title>
        <authorList>
            <person name="Deschamps P."/>
            <person name="Zivanovic Y."/>
            <person name="Moreira D."/>
            <person name="Rodriguez-Valera F."/>
            <person name="Lopez-Garcia P."/>
        </authorList>
    </citation>
    <scope>NUCLEOTIDE SEQUENCE</scope>
</reference>
<name>A0A075FUP5_9EURY</name>
<protein>
    <submittedName>
        <fullName evidence="2">Histidine ammonia-lyase (HutH, HAL)</fullName>
        <ecNumber evidence="2">4.3.1.3</ecNumber>
    </submittedName>
</protein>
<organism evidence="2">
    <name type="scientific">uncultured marine group II/III euryarchaeote AD1000_65_C10</name>
    <dbReference type="NCBI Taxonomy" id="1457794"/>
    <lineage>
        <taxon>Archaea</taxon>
        <taxon>Methanobacteriati</taxon>
        <taxon>Methanobacteriota</taxon>
        <taxon>environmental samples</taxon>
    </lineage>
</organism>
<evidence type="ECO:0000313" key="2">
    <source>
        <dbReference type="EMBL" id="AIE95390.1"/>
    </source>
</evidence>
<gene>
    <name evidence="2" type="primary">HAL</name>
    <name evidence="2" type="synonym">hutH</name>
</gene>
<dbReference type="Gene3D" id="1.20.200.10">
    <property type="entry name" value="Fumarase/aspartase (Central domain)"/>
    <property type="match status" value="1"/>
</dbReference>
<dbReference type="InterPro" id="IPR001106">
    <property type="entry name" value="Aromatic_Lyase"/>
</dbReference>
<keyword evidence="1 2" id="KW-0456">Lyase</keyword>
<dbReference type="PANTHER" id="PTHR10362">
    <property type="entry name" value="HISTIDINE AMMONIA-LYASE"/>
    <property type="match status" value="1"/>
</dbReference>
<accession>A0A075FUP5</accession>
<dbReference type="Gene3D" id="1.10.275.10">
    <property type="entry name" value="Fumarase/aspartase (N-terminal domain)"/>
    <property type="match status" value="1"/>
</dbReference>
<proteinExistence type="predicted"/>
<dbReference type="EMBL" id="KF900449">
    <property type="protein sequence ID" value="AIE95390.1"/>
    <property type="molecule type" value="Genomic_DNA"/>
</dbReference>
<dbReference type="CDD" id="cd00332">
    <property type="entry name" value="PAL-HAL"/>
    <property type="match status" value="1"/>
</dbReference>
<dbReference type="AlphaFoldDB" id="A0A075FUP5"/>
<dbReference type="Pfam" id="PF00221">
    <property type="entry name" value="Lyase_aromatic"/>
    <property type="match status" value="1"/>
</dbReference>
<dbReference type="FunFam" id="1.10.275.10:FF:000005">
    <property type="entry name" value="Histidine ammonia-lyase"/>
    <property type="match status" value="1"/>
</dbReference>